<evidence type="ECO:0000256" key="4">
    <source>
        <dbReference type="SAM" id="SignalP"/>
    </source>
</evidence>
<reference evidence="8" key="1">
    <citation type="submission" date="2021-01" db="EMBL/GenBank/DDBJ databases">
        <title>A chromosome-scale assembly of European eel, Anguilla anguilla.</title>
        <authorList>
            <person name="Henkel C."/>
            <person name="Jong-Raadsen S.A."/>
            <person name="Dufour S."/>
            <person name="Weltzien F.-A."/>
            <person name="Palstra A.P."/>
            <person name="Pelster B."/>
            <person name="Spaink H.P."/>
            <person name="Van Den Thillart G.E."/>
            <person name="Jansen H."/>
            <person name="Zahm M."/>
            <person name="Klopp C."/>
            <person name="Cedric C."/>
            <person name="Louis A."/>
            <person name="Berthelot C."/>
            <person name="Parey E."/>
            <person name="Roest Crollius H."/>
            <person name="Montfort J."/>
            <person name="Robinson-Rechavi M."/>
            <person name="Bucao C."/>
            <person name="Bouchez O."/>
            <person name="Gislard M."/>
            <person name="Lluch J."/>
            <person name="Milhes M."/>
            <person name="Lampietro C."/>
            <person name="Lopez Roques C."/>
            <person name="Donnadieu C."/>
            <person name="Braasch I."/>
            <person name="Desvignes T."/>
            <person name="Postlethwait J."/>
            <person name="Bobe J."/>
            <person name="Guiguen Y."/>
            <person name="Dirks R."/>
        </authorList>
    </citation>
    <scope>NUCLEOTIDE SEQUENCE</scope>
    <source>
        <strain evidence="8">Tag_6206</strain>
        <tissue evidence="8">Liver</tissue>
    </source>
</reference>
<feature type="domain" description="CUB" evidence="5">
    <location>
        <begin position="236"/>
        <end position="360"/>
    </location>
</feature>
<feature type="domain" description="SMB" evidence="6">
    <location>
        <begin position="201"/>
        <end position="240"/>
    </location>
</feature>
<organism evidence="8 9">
    <name type="scientific">Anguilla anguilla</name>
    <name type="common">European freshwater eel</name>
    <name type="synonym">Muraena anguilla</name>
    <dbReference type="NCBI Taxonomy" id="7936"/>
    <lineage>
        <taxon>Eukaryota</taxon>
        <taxon>Metazoa</taxon>
        <taxon>Chordata</taxon>
        <taxon>Craniata</taxon>
        <taxon>Vertebrata</taxon>
        <taxon>Euteleostomi</taxon>
        <taxon>Actinopterygii</taxon>
        <taxon>Neopterygii</taxon>
        <taxon>Teleostei</taxon>
        <taxon>Anguilliformes</taxon>
        <taxon>Anguillidae</taxon>
        <taxon>Anguilla</taxon>
    </lineage>
</organism>
<feature type="domain" description="CUB" evidence="5">
    <location>
        <begin position="38"/>
        <end position="149"/>
    </location>
</feature>
<keyword evidence="1" id="KW-0677">Repeat</keyword>
<dbReference type="PANTHER" id="PTHR24251">
    <property type="entry name" value="OVOCHYMASE-RELATED"/>
    <property type="match status" value="1"/>
</dbReference>
<evidence type="ECO:0000256" key="3">
    <source>
        <dbReference type="PROSITE-ProRule" id="PRU00059"/>
    </source>
</evidence>
<dbReference type="EMBL" id="JAFIRN010000018">
    <property type="protein sequence ID" value="KAG5831110.1"/>
    <property type="molecule type" value="Genomic_DNA"/>
</dbReference>
<evidence type="ECO:0000259" key="5">
    <source>
        <dbReference type="PROSITE" id="PS01180"/>
    </source>
</evidence>
<dbReference type="Proteomes" id="UP001044222">
    <property type="component" value="Chromosome 18"/>
</dbReference>
<dbReference type="Gene3D" id="2.60.120.290">
    <property type="entry name" value="Spermadhesin, CUB domain"/>
    <property type="match status" value="2"/>
</dbReference>
<dbReference type="Gene3D" id="2.60.40.3210">
    <property type="entry name" value="Zona pellucida, ZP-N domain"/>
    <property type="match status" value="1"/>
</dbReference>
<dbReference type="InterPro" id="IPR036024">
    <property type="entry name" value="Somatomedin_B-like_dom_sf"/>
</dbReference>
<comment type="caution">
    <text evidence="8">The sequence shown here is derived from an EMBL/GenBank/DDBJ whole genome shotgun (WGS) entry which is preliminary data.</text>
</comment>
<dbReference type="InterPro" id="IPR035914">
    <property type="entry name" value="Sperma_CUB_dom_sf"/>
</dbReference>
<dbReference type="InterPro" id="IPR001212">
    <property type="entry name" value="Somatomedin_B_dom"/>
</dbReference>
<evidence type="ECO:0000259" key="6">
    <source>
        <dbReference type="PROSITE" id="PS50958"/>
    </source>
</evidence>
<evidence type="ECO:0000313" key="9">
    <source>
        <dbReference type="Proteomes" id="UP001044222"/>
    </source>
</evidence>
<dbReference type="AlphaFoldDB" id="A0A9D3LHY7"/>
<feature type="domain" description="ZP" evidence="7">
    <location>
        <begin position="369"/>
        <end position="450"/>
    </location>
</feature>
<dbReference type="CDD" id="cd00041">
    <property type="entry name" value="CUB"/>
    <property type="match status" value="2"/>
</dbReference>
<dbReference type="SUPFAM" id="SSF90188">
    <property type="entry name" value="Somatomedin B domain"/>
    <property type="match status" value="2"/>
</dbReference>
<feature type="chain" id="PRO_5038606822" description="Deleted in malignant brain tumors 1 protein-like" evidence="4">
    <location>
        <begin position="22"/>
        <end position="450"/>
    </location>
</feature>
<dbReference type="Pfam" id="PF00431">
    <property type="entry name" value="CUB"/>
    <property type="match status" value="2"/>
</dbReference>
<dbReference type="PROSITE" id="PS01180">
    <property type="entry name" value="CUB"/>
    <property type="match status" value="2"/>
</dbReference>
<evidence type="ECO:0000256" key="1">
    <source>
        <dbReference type="ARBA" id="ARBA00022737"/>
    </source>
</evidence>
<keyword evidence="2" id="KW-1015">Disulfide bond</keyword>
<proteinExistence type="predicted"/>
<dbReference type="PROSITE" id="PS00524">
    <property type="entry name" value="SMB_1"/>
    <property type="match status" value="2"/>
</dbReference>
<dbReference type="InterPro" id="IPR001507">
    <property type="entry name" value="ZP_dom"/>
</dbReference>
<sequence length="450" mass="49816">MEIRTITFLLFSLLSIRRGQGWYTTIEYDSVSSPALQCGGNLTDLKGEFTSPNYPGNYPNYAFCQWLIVANGSNSVYLDFTYLRLENSGSCSYDSVSVYDGPSTSYRLLAKMCGQQTRSFSSTGPSLTVVFRSDGSVNDRGFHARYEGRVPPTSYGSCRYNCGYQVGSCSCSSSCRYYGNCCHDYNMYCGTTTNSPVTPTGYGTCRYNCGYHAGSCSCSSSCRYYGNCCHDYNTYCGTTTESPHDTTAIQCGGNLNGSGSFSSPYYPSYYHNNAYCVWRISALSGQRVVLTITDVQLENCCSCDYIEVYDGSSLSSRPLGKVCLNSTTEDFHSSSRYLTVLFRSDSSVVRRGFRADYTSSLPDSAGRVDCSSDNMTIVIQTSYLNSVGYSGYDLYLNDQYCRPSVSSYQVVFSFAPNTCGTRREFNNGRIVYTNGVRAYKSRVGRDHPPV</sequence>
<dbReference type="PROSITE" id="PS50958">
    <property type="entry name" value="SMB_2"/>
    <property type="match status" value="2"/>
</dbReference>
<comment type="caution">
    <text evidence="3">Lacks conserved residue(s) required for the propagation of feature annotation.</text>
</comment>
<dbReference type="Pfam" id="PF01033">
    <property type="entry name" value="Somatomedin_B"/>
    <property type="match status" value="1"/>
</dbReference>
<dbReference type="FunFam" id="2.60.120.290:FF:000013">
    <property type="entry name" value="Membrane frizzled-related protein"/>
    <property type="match status" value="2"/>
</dbReference>
<evidence type="ECO:0000259" key="7">
    <source>
        <dbReference type="PROSITE" id="PS51034"/>
    </source>
</evidence>
<dbReference type="PANTHER" id="PTHR24251:SF41">
    <property type="entry name" value="DELETED IN MALIGNANT BRAIN TUMORS 1 PROTEIN-LIKE"/>
    <property type="match status" value="1"/>
</dbReference>
<gene>
    <name evidence="8" type="ORF">ANANG_G00300370</name>
</gene>
<dbReference type="PROSITE" id="PS51034">
    <property type="entry name" value="ZP_2"/>
    <property type="match status" value="1"/>
</dbReference>
<accession>A0A9D3LHY7</accession>
<dbReference type="SMART" id="SM00201">
    <property type="entry name" value="SO"/>
    <property type="match status" value="2"/>
</dbReference>
<dbReference type="Gene3D" id="4.10.410.20">
    <property type="match status" value="2"/>
</dbReference>
<dbReference type="InterPro" id="IPR000859">
    <property type="entry name" value="CUB_dom"/>
</dbReference>
<dbReference type="SMART" id="SM00042">
    <property type="entry name" value="CUB"/>
    <property type="match status" value="2"/>
</dbReference>
<dbReference type="SUPFAM" id="SSF49854">
    <property type="entry name" value="Spermadhesin, CUB domain"/>
    <property type="match status" value="2"/>
</dbReference>
<keyword evidence="9" id="KW-1185">Reference proteome</keyword>
<protein>
    <recommendedName>
        <fullName evidence="10">Deleted in malignant brain tumors 1 protein-like</fullName>
    </recommendedName>
</protein>
<evidence type="ECO:0008006" key="10">
    <source>
        <dbReference type="Google" id="ProtNLM"/>
    </source>
</evidence>
<keyword evidence="4" id="KW-0732">Signal</keyword>
<name>A0A9D3LHY7_ANGAN</name>
<evidence type="ECO:0000256" key="2">
    <source>
        <dbReference type="ARBA" id="ARBA00023157"/>
    </source>
</evidence>
<feature type="domain" description="SMB" evidence="6">
    <location>
        <begin position="154"/>
        <end position="193"/>
    </location>
</feature>
<feature type="signal peptide" evidence="4">
    <location>
        <begin position="1"/>
        <end position="21"/>
    </location>
</feature>
<evidence type="ECO:0000313" key="8">
    <source>
        <dbReference type="EMBL" id="KAG5831110.1"/>
    </source>
</evidence>